<keyword evidence="2" id="KW-0812">Transmembrane</keyword>
<proteinExistence type="predicted"/>
<dbReference type="PRINTS" id="PR01607">
    <property type="entry name" value="APYRASEFAMLY"/>
</dbReference>
<evidence type="ECO:0000259" key="4">
    <source>
        <dbReference type="Pfam" id="PF00149"/>
    </source>
</evidence>
<dbReference type="GO" id="GO:0000166">
    <property type="term" value="F:nucleotide binding"/>
    <property type="evidence" value="ECO:0007669"/>
    <property type="project" value="InterPro"/>
</dbReference>
<dbReference type="PANTHER" id="PTHR11575">
    <property type="entry name" value="5'-NUCLEOTIDASE-RELATED"/>
    <property type="match status" value="1"/>
</dbReference>
<dbReference type="Proteomes" id="UP000597668">
    <property type="component" value="Unassembled WGS sequence"/>
</dbReference>
<evidence type="ECO:0000256" key="2">
    <source>
        <dbReference type="SAM" id="Phobius"/>
    </source>
</evidence>
<protein>
    <submittedName>
        <fullName evidence="6">Bifunctional metallophosphatase/5'-nucleotidase</fullName>
    </submittedName>
</protein>
<evidence type="ECO:0000256" key="1">
    <source>
        <dbReference type="ARBA" id="ARBA00022729"/>
    </source>
</evidence>
<dbReference type="Pfam" id="PF00149">
    <property type="entry name" value="Metallophos"/>
    <property type="match status" value="1"/>
</dbReference>
<dbReference type="InterPro" id="IPR029052">
    <property type="entry name" value="Metallo-depent_PP-like"/>
</dbReference>
<evidence type="ECO:0000313" key="6">
    <source>
        <dbReference type="EMBL" id="MBC3517133.1"/>
    </source>
</evidence>
<organism evidence="6 7">
    <name type="scientific">Neobittarella massiliensis</name>
    <name type="common">ex Bilen et al. 2018</name>
    <dbReference type="NCBI Taxonomy" id="2041842"/>
    <lineage>
        <taxon>Bacteria</taxon>
        <taxon>Bacillati</taxon>
        <taxon>Bacillota</taxon>
        <taxon>Clostridia</taxon>
        <taxon>Eubacteriales</taxon>
        <taxon>Oscillospiraceae</taxon>
        <taxon>Neobittarella (ex Bilen et al. 2018)</taxon>
    </lineage>
</organism>
<dbReference type="GO" id="GO:0046872">
    <property type="term" value="F:metal ion binding"/>
    <property type="evidence" value="ECO:0007669"/>
    <property type="project" value="InterPro"/>
</dbReference>
<reference evidence="6" key="1">
    <citation type="submission" date="2020-08" db="EMBL/GenBank/DDBJ databases">
        <authorList>
            <person name="Liu C."/>
            <person name="Sun Q."/>
        </authorList>
    </citation>
    <scope>NUCLEOTIDE SEQUENCE</scope>
    <source>
        <strain evidence="6">NSJ-65</strain>
    </source>
</reference>
<keyword evidence="7" id="KW-1185">Reference proteome</keyword>
<dbReference type="InterPro" id="IPR004843">
    <property type="entry name" value="Calcineurin-like_PHP"/>
</dbReference>
<feature type="chain" id="PRO_5035162937" evidence="3">
    <location>
        <begin position="28"/>
        <end position="903"/>
    </location>
</feature>
<dbReference type="InterPro" id="IPR006146">
    <property type="entry name" value="5'-Nucleotdase_CS"/>
</dbReference>
<comment type="caution">
    <text evidence="6">The sequence shown here is derived from an EMBL/GenBank/DDBJ whole genome shotgun (WGS) entry which is preliminary data.</text>
</comment>
<feature type="domain" description="5'-Nucleotidase C-terminal" evidence="5">
    <location>
        <begin position="356"/>
        <end position="539"/>
    </location>
</feature>
<feature type="signal peptide" evidence="3">
    <location>
        <begin position="1"/>
        <end position="27"/>
    </location>
</feature>
<gene>
    <name evidence="6" type="ORF">H8K20_12105</name>
</gene>
<evidence type="ECO:0000256" key="3">
    <source>
        <dbReference type="SAM" id="SignalP"/>
    </source>
</evidence>
<dbReference type="Pfam" id="PF02872">
    <property type="entry name" value="5_nucleotid_C"/>
    <property type="match status" value="1"/>
</dbReference>
<dbReference type="PANTHER" id="PTHR11575:SF24">
    <property type="entry name" value="5'-NUCLEOTIDASE"/>
    <property type="match status" value="1"/>
</dbReference>
<dbReference type="Gene3D" id="3.90.780.10">
    <property type="entry name" value="5'-Nucleotidase, C-terminal domain"/>
    <property type="match status" value="1"/>
</dbReference>
<dbReference type="PROSITE" id="PS00786">
    <property type="entry name" value="5_NUCLEOTIDASE_2"/>
    <property type="match status" value="1"/>
</dbReference>
<dbReference type="Gene3D" id="3.60.21.10">
    <property type="match status" value="1"/>
</dbReference>
<dbReference type="GO" id="GO:0009166">
    <property type="term" value="P:nucleotide catabolic process"/>
    <property type="evidence" value="ECO:0007669"/>
    <property type="project" value="InterPro"/>
</dbReference>
<dbReference type="EMBL" id="JACOGI010000003">
    <property type="protein sequence ID" value="MBC3517133.1"/>
    <property type="molecule type" value="Genomic_DNA"/>
</dbReference>
<dbReference type="GO" id="GO:0016788">
    <property type="term" value="F:hydrolase activity, acting on ester bonds"/>
    <property type="evidence" value="ECO:0007669"/>
    <property type="project" value="InterPro"/>
</dbReference>
<feature type="domain" description="Calcineurin-like phosphoesterase" evidence="4">
    <location>
        <begin position="37"/>
        <end position="261"/>
    </location>
</feature>
<dbReference type="AlphaFoldDB" id="A0A8J6IRL1"/>
<dbReference type="InterPro" id="IPR008334">
    <property type="entry name" value="5'-Nucleotdase_C"/>
</dbReference>
<dbReference type="RefSeq" id="WP_186488592.1">
    <property type="nucleotide sequence ID" value="NZ_JACOGI010000003.1"/>
</dbReference>
<evidence type="ECO:0000313" key="7">
    <source>
        <dbReference type="Proteomes" id="UP000597668"/>
    </source>
</evidence>
<dbReference type="InterPro" id="IPR036907">
    <property type="entry name" value="5'-Nucleotdase_C_sf"/>
</dbReference>
<feature type="transmembrane region" description="Helical" evidence="2">
    <location>
        <begin position="878"/>
        <end position="897"/>
    </location>
</feature>
<dbReference type="InterPro" id="IPR006179">
    <property type="entry name" value="5_nucleotidase/apyrase"/>
</dbReference>
<evidence type="ECO:0000259" key="5">
    <source>
        <dbReference type="Pfam" id="PF02872"/>
    </source>
</evidence>
<dbReference type="SUPFAM" id="SSF55816">
    <property type="entry name" value="5'-nucleotidase (syn. UDP-sugar hydrolase), C-terminal domain"/>
    <property type="match status" value="1"/>
</dbReference>
<keyword evidence="2" id="KW-0472">Membrane</keyword>
<sequence>MKTFKRLISMVVTVAMVFSLVLPNVSAQLPADSETITIFHTNDMHGAIATTDENAEKKVKGAIGLDLVAGIHADTPNSLLLDAGDFSQGNFNVSHDNGATAVKLMKIAGYDAAALGNHEFDYTLQDMYNNIALAADGSDGQNAFNVLAANVKGLDPALQPYTIKVMDSGLKVGIFGLLSPETAVTANPTKLQGITFEDVAATANATAEKLRTDEHCDVVICLSHCGYDDVSSKTIFSNNIAEAATKPSQKIDVIIDGHAHQVMLGDGSKRAGTYNTLIASTGTKLEYVGKVELTIDNSGNVNTTSTALSYADIKGHSDAATKAAIDKVTEQLAPVLNEVVGKAKSNLWGGNVGPNSVSIARRTETNMGSLVADARRWQALAHFKDDAQNNTKPIVVLQGGGGVRSSIPAGDITMSQVLTVLPFGGSDAYVGVTPKLFYEVVEAGLSAMTGQDANTGALSADGSVHGRFPQASGFRYTYDVNGTASDVGNKVMGTRLKDIYLVNDDGTEKLLDRNDDSTEMILVCSDYEIGGGDGYYMLGDTNKIGEDNGSDVALVNYIKYLMTQPGNTDGISYPLDSGRIKIVNSNYHGTSFNATVKVSQDGVVLSGREFEVYSDGVLVDTVTADENSVLTVALKNGPQEVSVKSVDSGVGSGVVYMDNIAGLLYQEISADFLSINVLNIEETINNLPTEINSDEDIENVFTILEAINNLSSAEYKSLNSDVVNKLNNTIEKIAIYNHSCGNVVVSGDLPWYVKVTATPMDGSEDAAAGLVKGIPSGKTLADIYEIKLYDMLNRADYTVEGSVDITLVSDGIQNKLKNIQVAHLKVDGTVEFLDAVVEGDQVSTSTSSFSVFGIVGEKVETSGNVNKPNDSANTGDDFAMATVVTFTALAGVAFVALRKKKEN</sequence>
<keyword evidence="1 3" id="KW-0732">Signal</keyword>
<name>A0A8J6IRL1_9FIRM</name>
<keyword evidence="2" id="KW-1133">Transmembrane helix</keyword>
<accession>A0A8J6IRL1</accession>
<dbReference type="CDD" id="cd00845">
    <property type="entry name" value="MPP_UshA_N_like"/>
    <property type="match status" value="1"/>
</dbReference>
<dbReference type="SUPFAM" id="SSF56300">
    <property type="entry name" value="Metallo-dependent phosphatases"/>
    <property type="match status" value="1"/>
</dbReference>